<reference evidence="2" key="2">
    <citation type="submission" date="2020-05" db="EMBL/GenBank/DDBJ databases">
        <authorList>
            <person name="Kim H.-S."/>
            <person name="Proctor R.H."/>
            <person name="Brown D.W."/>
        </authorList>
    </citation>
    <scope>NUCLEOTIDE SEQUENCE</scope>
    <source>
        <strain evidence="2">NRRL 45417</strain>
    </source>
</reference>
<evidence type="ECO:0000313" key="3">
    <source>
        <dbReference type="Proteomes" id="UP000604273"/>
    </source>
</evidence>
<gene>
    <name evidence="2" type="ORF">FGADI_13203</name>
</gene>
<evidence type="ECO:0000256" key="1">
    <source>
        <dbReference type="SAM" id="Phobius"/>
    </source>
</evidence>
<keyword evidence="1" id="KW-1133">Transmembrane helix</keyword>
<organism evidence="2 3">
    <name type="scientific">Fusarium gaditjirri</name>
    <dbReference type="NCBI Taxonomy" id="282569"/>
    <lineage>
        <taxon>Eukaryota</taxon>
        <taxon>Fungi</taxon>
        <taxon>Dikarya</taxon>
        <taxon>Ascomycota</taxon>
        <taxon>Pezizomycotina</taxon>
        <taxon>Sordariomycetes</taxon>
        <taxon>Hypocreomycetidae</taxon>
        <taxon>Hypocreales</taxon>
        <taxon>Nectriaceae</taxon>
        <taxon>Fusarium</taxon>
        <taxon>Fusarium nisikadoi species complex</taxon>
    </lineage>
</organism>
<keyword evidence="1" id="KW-0472">Membrane</keyword>
<dbReference type="EMBL" id="JABFAI010000504">
    <property type="protein sequence ID" value="KAF4943732.1"/>
    <property type="molecule type" value="Genomic_DNA"/>
</dbReference>
<keyword evidence="1" id="KW-0812">Transmembrane</keyword>
<dbReference type="OrthoDB" id="3561681at2759"/>
<dbReference type="Proteomes" id="UP000604273">
    <property type="component" value="Unassembled WGS sequence"/>
</dbReference>
<reference evidence="2" key="1">
    <citation type="journal article" date="2020" name="BMC Genomics">
        <title>Correction to: Identification and distribution of gene clusters required for synthesis of sphingolipid metabolism inhibitors in diverse species of the filamentous fungus Fusarium.</title>
        <authorList>
            <person name="Kim H.S."/>
            <person name="Lohmar J.M."/>
            <person name="Busman M."/>
            <person name="Brown D.W."/>
            <person name="Naumann T.A."/>
            <person name="Divon H.H."/>
            <person name="Lysoe E."/>
            <person name="Uhlig S."/>
            <person name="Proctor R.H."/>
        </authorList>
    </citation>
    <scope>NUCLEOTIDE SEQUENCE</scope>
    <source>
        <strain evidence="2">NRRL 45417</strain>
    </source>
</reference>
<proteinExistence type="predicted"/>
<feature type="transmembrane region" description="Helical" evidence="1">
    <location>
        <begin position="420"/>
        <end position="444"/>
    </location>
</feature>
<feature type="transmembrane region" description="Helical" evidence="1">
    <location>
        <begin position="456"/>
        <end position="478"/>
    </location>
</feature>
<dbReference type="AlphaFoldDB" id="A0A8H4SQ79"/>
<sequence length="505" mass="57369">MRGLAQGRPFEVGDDDQLPILSSAKDFKRRSTHDVLRGHSPAPSAPKAYRSFIGLTAILNSRILKALSRLHLSFTNALANIEYPSPMCFPSRATHSNLSFWFFLPTRVQVRCRDPKAHVKGKSQMNPINYLYLDAPNVDVRGSKIALHYWVDGGGRGSPKAVVVNFQDGRWKRVVEEPMFRLRDSYQECESRRLGGDPIYLQMSVFNSALRWWNNSLSSVDDQLIAYEEALLRQDLAAGSDLLQLNAKTNRSLHCIAAHLQRYDSELQLFFNILDQAKTYNMTCHRHFVRLLFRRSEQDLDWVLTALGRAESLLTVLRTFREELQQKASNVMGLLVDNNKGISGQLVVQNGITMHKILETSRDQAKESLNIAAQTKQLTEQMAKVLHETQKETEASRQLAIQSQRLSEEMMKDSVAMKTVALVTVLFLPGTSFAMQAILAMPFFTGDSSPFDKPELIWVWVVLTVPATIVCFGFYLAWKQRETRRREQRVLSEDVESATIAQSSQ</sequence>
<comment type="caution">
    <text evidence="2">The sequence shown here is derived from an EMBL/GenBank/DDBJ whole genome shotgun (WGS) entry which is preliminary data.</text>
</comment>
<evidence type="ECO:0000313" key="2">
    <source>
        <dbReference type="EMBL" id="KAF4943732.1"/>
    </source>
</evidence>
<accession>A0A8H4SQ79</accession>
<protein>
    <submittedName>
        <fullName evidence="2">Uncharacterized protein</fullName>
    </submittedName>
</protein>
<keyword evidence="3" id="KW-1185">Reference proteome</keyword>
<name>A0A8H4SQ79_9HYPO</name>